<dbReference type="AlphaFoldDB" id="A0A062V1R4"/>
<comment type="catalytic activity">
    <reaction evidence="5 6">
        <text>L-arginine + H(+) = agmatine + CO2</text>
        <dbReference type="Rhea" id="RHEA:17641"/>
        <dbReference type="ChEBI" id="CHEBI:15378"/>
        <dbReference type="ChEBI" id="CHEBI:16526"/>
        <dbReference type="ChEBI" id="CHEBI:32682"/>
        <dbReference type="ChEBI" id="CHEBI:58145"/>
        <dbReference type="EC" id="4.1.1.19"/>
    </reaction>
</comment>
<keyword evidence="4 6" id="KW-0670">Pyruvate</keyword>
<keyword evidence="2 6" id="KW-0210">Decarboxylase</keyword>
<dbReference type="PATRIC" id="fig|1392998.3.peg.2890"/>
<protein>
    <recommendedName>
        <fullName evidence="6">Pyruvoyl-dependent arginine decarboxylase</fullName>
        <shortName evidence="6">PvlArgDC</shortName>
        <ecNumber evidence="6">4.1.1.19</ecNumber>
    </recommendedName>
    <component>
        <recommendedName>
            <fullName evidence="6">Pyruvoyl-dependent arginine decarboxylase subunit beta</fullName>
        </recommendedName>
    </component>
    <component>
        <recommendedName>
            <fullName evidence="6">Pyruvoyl-dependent arginine decarboxylase subunit alpha</fullName>
        </recommendedName>
    </component>
</protein>
<dbReference type="PANTHER" id="PTHR40438:SF1">
    <property type="entry name" value="PYRUVOYL-DEPENDENT ARGININE DECARBOXYLASE"/>
    <property type="match status" value="1"/>
</dbReference>
<comment type="similarity">
    <text evidence="1 6">Belongs to the PdaD family.</text>
</comment>
<dbReference type="Proteomes" id="UP000027153">
    <property type="component" value="Unassembled WGS sequence"/>
</dbReference>
<evidence type="ECO:0000256" key="3">
    <source>
        <dbReference type="ARBA" id="ARBA00023239"/>
    </source>
</evidence>
<evidence type="ECO:0000256" key="4">
    <source>
        <dbReference type="ARBA" id="ARBA00023317"/>
    </source>
</evidence>
<reference evidence="7 8" key="1">
    <citation type="journal article" date="2013" name="Nature">
        <title>Anaerobic oxidation of methane coupled to nitrate reduction in a novel archaeal lineage.</title>
        <authorList>
            <person name="Haroon M.F."/>
            <person name="Hu S."/>
            <person name="Shi Y."/>
            <person name="Imelfort M."/>
            <person name="Keller J."/>
            <person name="Hugenholtz P."/>
            <person name="Yuan Z."/>
            <person name="Tyson G.W."/>
        </authorList>
    </citation>
    <scope>NUCLEOTIDE SEQUENCE [LARGE SCALE GENOMIC DNA]</scope>
    <source>
        <strain evidence="7 8">ANME-2d</strain>
    </source>
</reference>
<dbReference type="NCBIfam" id="TIGR00286">
    <property type="entry name" value="pyruvoyl-dependent arginine decarboxylase"/>
    <property type="match status" value="1"/>
</dbReference>
<evidence type="ECO:0000313" key="8">
    <source>
        <dbReference type="Proteomes" id="UP000027153"/>
    </source>
</evidence>
<feature type="site" description="Cleavage (non-hydrolytic)" evidence="6">
    <location>
        <begin position="41"/>
        <end position="42"/>
    </location>
</feature>
<dbReference type="PIRSF" id="PIRSF005216">
    <property type="entry name" value="Pyruvoyl-dep_arg_deCO2ase"/>
    <property type="match status" value="1"/>
</dbReference>
<dbReference type="InterPro" id="IPR016105">
    <property type="entry name" value="Pyr-dep_his/arg-deCO2ase_sand"/>
</dbReference>
<dbReference type="RefSeq" id="WP_048092267.1">
    <property type="nucleotide sequence ID" value="NZ_JMIY01000007.1"/>
</dbReference>
<organism evidence="7 8">
    <name type="scientific">Candidatus Methanoperedens nitratireducens</name>
    <dbReference type="NCBI Taxonomy" id="1392998"/>
    <lineage>
        <taxon>Archaea</taxon>
        <taxon>Methanobacteriati</taxon>
        <taxon>Methanobacteriota</taxon>
        <taxon>Stenosarchaea group</taxon>
        <taxon>Methanomicrobia</taxon>
        <taxon>Methanosarcinales</taxon>
        <taxon>ANME-2 cluster</taxon>
        <taxon>Candidatus Methanoperedentaceae</taxon>
        <taxon>Candidatus Methanoperedens</taxon>
    </lineage>
</organism>
<proteinExistence type="inferred from homology"/>
<name>A0A062V1R4_9EURY</name>
<evidence type="ECO:0000256" key="5">
    <source>
        <dbReference type="ARBA" id="ARBA00049309"/>
    </source>
</evidence>
<evidence type="ECO:0000313" key="7">
    <source>
        <dbReference type="EMBL" id="KCZ70568.1"/>
    </source>
</evidence>
<dbReference type="OrthoDB" id="30748at2157"/>
<comment type="caution">
    <text evidence="7">The sequence shown here is derived from an EMBL/GenBank/DDBJ whole genome shotgun (WGS) entry which is preliminary data.</text>
</comment>
<dbReference type="SUPFAM" id="SSF56271">
    <property type="entry name" value="Pyruvoyl-dependent histidine and arginine decarboxylases"/>
    <property type="match status" value="1"/>
</dbReference>
<gene>
    <name evidence="6" type="primary">pdaD</name>
    <name evidence="7" type="ORF">ANME2D_02589</name>
</gene>
<dbReference type="InterPro" id="IPR016104">
    <property type="entry name" value="Pyr-dep_his/arg-deCO2ase"/>
</dbReference>
<dbReference type="HAMAP" id="MF_01404">
    <property type="entry name" value="PvlArgDC"/>
    <property type="match status" value="1"/>
</dbReference>
<sequence>MFVPRRVFLTKGVGIHRDRLASFELALRDAGIEKSNLVSVSSILPPSCKMIPKEEGLKLLSPGQITFCVFARNSTNEPNRLVSAAIGVAVPKDPGIYGYLSEHHSFGEVAKKAGDYAEDLAATMLATTLGIEFDINKAWDERKQIYQASGLIITTTNISQSTEGNEEGLWTTVFAAAVFLD</sequence>
<dbReference type="GO" id="GO:0008792">
    <property type="term" value="F:arginine decarboxylase activity"/>
    <property type="evidence" value="ECO:0007669"/>
    <property type="project" value="UniProtKB-UniRule"/>
</dbReference>
<dbReference type="Gene3D" id="3.50.20.10">
    <property type="entry name" value="Pyruvoyl-Dependent Histidine Decarboxylase, subunit B"/>
    <property type="match status" value="1"/>
</dbReference>
<evidence type="ECO:0000256" key="1">
    <source>
        <dbReference type="ARBA" id="ARBA00007412"/>
    </source>
</evidence>
<keyword evidence="8" id="KW-1185">Reference proteome</keyword>
<dbReference type="Pfam" id="PF01862">
    <property type="entry name" value="PvlArgDC"/>
    <property type="match status" value="1"/>
</dbReference>
<feature type="modified residue" description="Pyruvic acid (Ser)" evidence="6">
    <location>
        <position position="42"/>
    </location>
</feature>
<dbReference type="InterPro" id="IPR002724">
    <property type="entry name" value="Pyruvoyl-dep_arg_deCO2ase"/>
</dbReference>
<accession>A0A062V1R4</accession>
<dbReference type="GO" id="GO:0006527">
    <property type="term" value="P:L-arginine catabolic process"/>
    <property type="evidence" value="ECO:0007669"/>
    <property type="project" value="InterPro"/>
</dbReference>
<dbReference type="PANTHER" id="PTHR40438">
    <property type="entry name" value="PYRUVOYL-DEPENDENT ARGININE DECARBOXYLASE"/>
    <property type="match status" value="1"/>
</dbReference>
<dbReference type="SFLD" id="SFLDG01170">
    <property type="entry name" value="Pyruvoyl-dependent_arginine_de"/>
    <property type="match status" value="1"/>
</dbReference>
<dbReference type="EC" id="4.1.1.19" evidence="6"/>
<evidence type="ECO:0000256" key="2">
    <source>
        <dbReference type="ARBA" id="ARBA00022793"/>
    </source>
</evidence>
<dbReference type="EMBL" id="JMIY01000007">
    <property type="protein sequence ID" value="KCZ70568.1"/>
    <property type="molecule type" value="Genomic_DNA"/>
</dbReference>
<feature type="chain" id="PRO_5023530045" description="Pyruvoyl-dependent arginine decarboxylase subunit beta" evidence="6">
    <location>
        <begin position="1"/>
        <end position="41"/>
    </location>
</feature>
<evidence type="ECO:0000256" key="6">
    <source>
        <dbReference type="HAMAP-Rule" id="MF_01404"/>
    </source>
</evidence>
<keyword evidence="3 6" id="KW-0456">Lyase</keyword>
<comment type="cofactor">
    <cofactor evidence="6">
        <name>pyruvate</name>
        <dbReference type="ChEBI" id="CHEBI:15361"/>
    </cofactor>
    <text evidence="6">Binds 1 pyruvoyl group covalently per subunit.</text>
</comment>
<feature type="chain" id="PRO_5023530046" description="Pyruvoyl-dependent arginine decarboxylase subunit alpha" evidence="6">
    <location>
        <begin position="42"/>
        <end position="181"/>
    </location>
</feature>
<dbReference type="SFLD" id="SFLDS00055">
    <property type="entry name" value="Pyruvoyl-Dependent_Histidine/A"/>
    <property type="match status" value="1"/>
</dbReference>